<accession>A0A8J3FKP7</accession>
<dbReference type="PANTHER" id="PTHR10443:SF12">
    <property type="entry name" value="DIPEPTIDASE"/>
    <property type="match status" value="1"/>
</dbReference>
<dbReference type="GO" id="GO:0006508">
    <property type="term" value="P:proteolysis"/>
    <property type="evidence" value="ECO:0007669"/>
    <property type="project" value="InterPro"/>
</dbReference>
<feature type="region of interest" description="Disordered" evidence="1">
    <location>
        <begin position="379"/>
        <end position="413"/>
    </location>
</feature>
<keyword evidence="3" id="KW-1185">Reference proteome</keyword>
<dbReference type="AlphaFoldDB" id="A0A8J3FKP7"/>
<dbReference type="RefSeq" id="WP_189114251.1">
    <property type="nucleotide sequence ID" value="NZ_BMQC01000007.1"/>
</dbReference>
<dbReference type="Proteomes" id="UP000662200">
    <property type="component" value="Unassembled WGS sequence"/>
</dbReference>
<dbReference type="CDD" id="cd01301">
    <property type="entry name" value="rDP_like"/>
    <property type="match status" value="1"/>
</dbReference>
<dbReference type="PANTHER" id="PTHR10443">
    <property type="entry name" value="MICROSOMAL DIPEPTIDASE"/>
    <property type="match status" value="1"/>
</dbReference>
<dbReference type="GO" id="GO:0070573">
    <property type="term" value="F:metallodipeptidase activity"/>
    <property type="evidence" value="ECO:0007669"/>
    <property type="project" value="InterPro"/>
</dbReference>
<dbReference type="InterPro" id="IPR032466">
    <property type="entry name" value="Metal_Hydrolase"/>
</dbReference>
<dbReference type="Pfam" id="PF01244">
    <property type="entry name" value="Peptidase_M19"/>
    <property type="match status" value="1"/>
</dbReference>
<evidence type="ECO:0000256" key="1">
    <source>
        <dbReference type="SAM" id="MobiDB-lite"/>
    </source>
</evidence>
<sequence>MTLERIRALLAAAPVLDGHNDLAWEMRVRVGYDTGRIDLRRDQRATGLHTDLPRLAAGGVGAQVWSVYVPAELPPGRHVAATLEQVDFVRRWVAANPDRLALATTADGVEAARAAGRVAALLGAEGGHSIGNSLATLRMLAELGVRYLTLTHNRNVPWADSATDVPATGGLTAFGREVVGELNRLGLLVDLSHTAVGTMHAALDASRAPAFFSHSNARSRCGHPRNVPDDVLVRVRDSGGIVMATFVPWFLTEECRDWAREALPAADRAAAGHTEGTAAHRAARDAWLAAHPMPPVGLADVADHLDHLREVAGVGAVGLGGDFDGTPVTVAGLPDVAAYPALLATLADRGWSDAELAALTWHNALRVLRESESVAAALQRERGPSLATFEECDRPARPDPSGRGGSARRLRSR</sequence>
<dbReference type="SUPFAM" id="SSF51556">
    <property type="entry name" value="Metallo-dependent hydrolases"/>
    <property type="match status" value="1"/>
</dbReference>
<name>A0A8J3FKP7_9ACTN</name>
<proteinExistence type="predicted"/>
<dbReference type="PROSITE" id="PS51365">
    <property type="entry name" value="RENAL_DIPEPTIDASE_2"/>
    <property type="match status" value="1"/>
</dbReference>
<dbReference type="Gene3D" id="3.20.20.140">
    <property type="entry name" value="Metal-dependent hydrolases"/>
    <property type="match status" value="1"/>
</dbReference>
<reference evidence="2" key="2">
    <citation type="submission" date="2020-09" db="EMBL/GenBank/DDBJ databases">
        <authorList>
            <person name="Sun Q."/>
            <person name="Ohkuma M."/>
        </authorList>
    </citation>
    <scope>NUCLEOTIDE SEQUENCE</scope>
    <source>
        <strain evidence="2">JCM 3091</strain>
    </source>
</reference>
<protein>
    <submittedName>
        <fullName evidence="2">Dipeptidase</fullName>
    </submittedName>
</protein>
<comment type="caution">
    <text evidence="2">The sequence shown here is derived from an EMBL/GenBank/DDBJ whole genome shotgun (WGS) entry which is preliminary data.</text>
</comment>
<evidence type="ECO:0000313" key="3">
    <source>
        <dbReference type="Proteomes" id="UP000662200"/>
    </source>
</evidence>
<dbReference type="InterPro" id="IPR008257">
    <property type="entry name" value="Pept_M19"/>
</dbReference>
<organism evidence="2 3">
    <name type="scientific">Pilimelia terevasa</name>
    <dbReference type="NCBI Taxonomy" id="53372"/>
    <lineage>
        <taxon>Bacteria</taxon>
        <taxon>Bacillati</taxon>
        <taxon>Actinomycetota</taxon>
        <taxon>Actinomycetes</taxon>
        <taxon>Micromonosporales</taxon>
        <taxon>Micromonosporaceae</taxon>
        <taxon>Pilimelia</taxon>
    </lineage>
</organism>
<evidence type="ECO:0000313" key="2">
    <source>
        <dbReference type="EMBL" id="GGK29479.1"/>
    </source>
</evidence>
<dbReference type="EMBL" id="BMQC01000007">
    <property type="protein sequence ID" value="GGK29479.1"/>
    <property type="molecule type" value="Genomic_DNA"/>
</dbReference>
<gene>
    <name evidence="2" type="ORF">GCM10010124_22770</name>
</gene>
<reference evidence="2" key="1">
    <citation type="journal article" date="2014" name="Int. J. Syst. Evol. Microbiol.">
        <title>Complete genome sequence of Corynebacterium casei LMG S-19264T (=DSM 44701T), isolated from a smear-ripened cheese.</title>
        <authorList>
            <consortium name="US DOE Joint Genome Institute (JGI-PGF)"/>
            <person name="Walter F."/>
            <person name="Albersmeier A."/>
            <person name="Kalinowski J."/>
            <person name="Ruckert C."/>
        </authorList>
    </citation>
    <scope>NUCLEOTIDE SEQUENCE</scope>
    <source>
        <strain evidence="2">JCM 3091</strain>
    </source>
</reference>